<feature type="domain" description="IrrE N-terminal-like" evidence="1">
    <location>
        <begin position="78"/>
        <end position="189"/>
    </location>
</feature>
<dbReference type="InterPro" id="IPR010359">
    <property type="entry name" value="IrrE_HExxH"/>
</dbReference>
<gene>
    <name evidence="2" type="ORF">COT86_03810</name>
</gene>
<name>A0A2H0VK16_9BACT</name>
<dbReference type="AlphaFoldDB" id="A0A2H0VK16"/>
<protein>
    <recommendedName>
        <fullName evidence="1">IrrE N-terminal-like domain-containing protein</fullName>
    </recommendedName>
</protein>
<evidence type="ECO:0000313" key="2">
    <source>
        <dbReference type="EMBL" id="PIR99454.1"/>
    </source>
</evidence>
<accession>A0A2H0VK16</accession>
<sequence>MSLDIKKLSYVRIGEIANDFLNTHHTSRTAPIPIELIAENALDLTIAPISRMKSDYDVEGCLDSNLSTIFIDTDIYMKNEHRSRFTVAHEIGHLVLHNKIFRDLKISKPEDIYKLTNEITEEEYGWIEYQAYTFAGHVLVPKTELISELNQRLPVSKERAITFEELIPVAMELHERFCVSGEVLYRRLEKEGLINSEGYKLY</sequence>
<dbReference type="InterPro" id="IPR052345">
    <property type="entry name" value="Rad_response_metalloprotease"/>
</dbReference>
<dbReference type="PANTHER" id="PTHR43236">
    <property type="entry name" value="ANTITOXIN HIGA1"/>
    <property type="match status" value="1"/>
</dbReference>
<dbReference type="Pfam" id="PF06114">
    <property type="entry name" value="Peptidase_M78"/>
    <property type="match status" value="1"/>
</dbReference>
<evidence type="ECO:0000259" key="1">
    <source>
        <dbReference type="Pfam" id="PF06114"/>
    </source>
</evidence>
<dbReference type="EMBL" id="PFAE01000062">
    <property type="protein sequence ID" value="PIR99454.1"/>
    <property type="molecule type" value="Genomic_DNA"/>
</dbReference>
<dbReference type="PANTHER" id="PTHR43236:SF1">
    <property type="entry name" value="BLL7220 PROTEIN"/>
    <property type="match status" value="1"/>
</dbReference>
<comment type="caution">
    <text evidence="2">The sequence shown here is derived from an EMBL/GenBank/DDBJ whole genome shotgun (WGS) entry which is preliminary data.</text>
</comment>
<dbReference type="Proteomes" id="UP000230730">
    <property type="component" value="Unassembled WGS sequence"/>
</dbReference>
<reference evidence="3" key="1">
    <citation type="submission" date="2017-09" db="EMBL/GenBank/DDBJ databases">
        <title>Depth-based differentiation of microbial function through sediment-hosted aquifers and enrichment of novel symbionts in the deep terrestrial subsurface.</title>
        <authorList>
            <person name="Probst A.J."/>
            <person name="Ladd B."/>
            <person name="Jarett J.K."/>
            <person name="Geller-Mcgrath D.E."/>
            <person name="Sieber C.M.K."/>
            <person name="Emerson J.B."/>
            <person name="Anantharaman K."/>
            <person name="Thomas B.C."/>
            <person name="Malmstrom R."/>
            <person name="Stieglmeier M."/>
            <person name="Klingl A."/>
            <person name="Woyke T."/>
            <person name="Ryan C.M."/>
            <person name="Banfield J.F."/>
        </authorList>
    </citation>
    <scope>NUCLEOTIDE SEQUENCE [LARGE SCALE GENOMIC DNA]</scope>
</reference>
<dbReference type="Gene3D" id="1.10.10.2910">
    <property type="match status" value="1"/>
</dbReference>
<proteinExistence type="predicted"/>
<organism evidence="2 3">
    <name type="scientific">Candidatus Collierbacteria bacterium CG10_big_fil_rev_8_21_14_0_10_43_36</name>
    <dbReference type="NCBI Taxonomy" id="1974534"/>
    <lineage>
        <taxon>Bacteria</taxon>
        <taxon>Candidatus Collieribacteriota</taxon>
    </lineage>
</organism>
<evidence type="ECO:0000313" key="3">
    <source>
        <dbReference type="Proteomes" id="UP000230730"/>
    </source>
</evidence>